<gene>
    <name evidence="2" type="ORF">GCM10009799_33750</name>
</gene>
<reference evidence="3" key="1">
    <citation type="journal article" date="2019" name="Int. J. Syst. Evol. Microbiol.">
        <title>The Global Catalogue of Microorganisms (GCM) 10K type strain sequencing project: providing services to taxonomists for standard genome sequencing and annotation.</title>
        <authorList>
            <consortium name="The Broad Institute Genomics Platform"/>
            <consortium name="The Broad Institute Genome Sequencing Center for Infectious Disease"/>
            <person name="Wu L."/>
            <person name="Ma J."/>
        </authorList>
    </citation>
    <scope>NUCLEOTIDE SEQUENCE [LARGE SCALE GENOMIC DNA]</scope>
    <source>
        <strain evidence="3">JCM 15313</strain>
    </source>
</reference>
<feature type="compositionally biased region" description="Low complexity" evidence="1">
    <location>
        <begin position="30"/>
        <end position="41"/>
    </location>
</feature>
<accession>A0ABP5EP71</accession>
<dbReference type="RefSeq" id="WP_344163623.1">
    <property type="nucleotide sequence ID" value="NZ_BAAAPC010000014.1"/>
</dbReference>
<evidence type="ECO:0000313" key="3">
    <source>
        <dbReference type="Proteomes" id="UP001501585"/>
    </source>
</evidence>
<organism evidence="2 3">
    <name type="scientific">Nocardiopsis rhodophaea</name>
    <dbReference type="NCBI Taxonomy" id="280238"/>
    <lineage>
        <taxon>Bacteria</taxon>
        <taxon>Bacillati</taxon>
        <taxon>Actinomycetota</taxon>
        <taxon>Actinomycetes</taxon>
        <taxon>Streptosporangiales</taxon>
        <taxon>Nocardiopsidaceae</taxon>
        <taxon>Nocardiopsis</taxon>
    </lineage>
</organism>
<feature type="region of interest" description="Disordered" evidence="1">
    <location>
        <begin position="28"/>
        <end position="50"/>
    </location>
</feature>
<dbReference type="Proteomes" id="UP001501585">
    <property type="component" value="Unassembled WGS sequence"/>
</dbReference>
<name>A0ABP5EP71_9ACTN</name>
<evidence type="ECO:0000256" key="1">
    <source>
        <dbReference type="SAM" id="MobiDB-lite"/>
    </source>
</evidence>
<evidence type="ECO:0000313" key="2">
    <source>
        <dbReference type="EMBL" id="GAA2003844.1"/>
    </source>
</evidence>
<dbReference type="EMBL" id="BAAAPC010000014">
    <property type="protein sequence ID" value="GAA2003844.1"/>
    <property type="molecule type" value="Genomic_DNA"/>
</dbReference>
<protein>
    <recommendedName>
        <fullName evidence="4">Aminoglycoside phosphotransferase domain-containing protein</fullName>
    </recommendedName>
</protein>
<proteinExistence type="predicted"/>
<keyword evidence="3" id="KW-1185">Reference proteome</keyword>
<evidence type="ECO:0008006" key="4">
    <source>
        <dbReference type="Google" id="ProtNLM"/>
    </source>
</evidence>
<comment type="caution">
    <text evidence="2">The sequence shown here is derived from an EMBL/GenBank/DDBJ whole genome shotgun (WGS) entry which is preliminary data.</text>
</comment>
<sequence>MTRVIAEYGTAFMHTQVTELGGGAFAWSRTPGPANPAGGTPLSPAAREAAHDTDDAGVSLVLPERRNGSLRYILPAPFSSARHLHSTDERALSAVVEGLRATGITLRRLHRRAPPPRAATVPPGLRRLAAWLDGAERPTAAIRLRSRARRRLGSARLERVRQWCECVGTPDSVLSFLHGEPSLGRLVLAETPASGGMLVENEFTRGPAAFDLGWLIGELVELDLAAAQGLGTARRLDYGKAARAFTNGYGELPEPLVLDRSAALRVLTHVHDYAAYVGWHEDLEGYVEILAELIDGDGGRTRDAFGL</sequence>